<organism evidence="2 3">
    <name type="scientific">Tegillarca granosa</name>
    <name type="common">Malaysian cockle</name>
    <name type="synonym">Anadara granosa</name>
    <dbReference type="NCBI Taxonomy" id="220873"/>
    <lineage>
        <taxon>Eukaryota</taxon>
        <taxon>Metazoa</taxon>
        <taxon>Spiralia</taxon>
        <taxon>Lophotrochozoa</taxon>
        <taxon>Mollusca</taxon>
        <taxon>Bivalvia</taxon>
        <taxon>Autobranchia</taxon>
        <taxon>Pteriomorphia</taxon>
        <taxon>Arcoida</taxon>
        <taxon>Arcoidea</taxon>
        <taxon>Arcidae</taxon>
        <taxon>Tegillarca</taxon>
    </lineage>
</organism>
<dbReference type="Proteomes" id="UP001217089">
    <property type="component" value="Unassembled WGS sequence"/>
</dbReference>
<dbReference type="PANTHER" id="PTHR11895:SF170">
    <property type="entry name" value="AMIDASE"/>
    <property type="match status" value="1"/>
</dbReference>
<evidence type="ECO:0000313" key="3">
    <source>
        <dbReference type="Proteomes" id="UP001217089"/>
    </source>
</evidence>
<proteinExistence type="predicted"/>
<gene>
    <name evidence="2" type="ORF">KUTeg_020543</name>
</gene>
<dbReference type="InterPro" id="IPR036928">
    <property type="entry name" value="AS_sf"/>
</dbReference>
<dbReference type="PANTHER" id="PTHR11895">
    <property type="entry name" value="TRANSAMIDASE"/>
    <property type="match status" value="1"/>
</dbReference>
<reference evidence="2 3" key="1">
    <citation type="submission" date="2022-12" db="EMBL/GenBank/DDBJ databases">
        <title>Chromosome-level genome of Tegillarca granosa.</title>
        <authorList>
            <person name="Kim J."/>
        </authorList>
    </citation>
    <scope>NUCLEOTIDE SEQUENCE [LARGE SCALE GENOMIC DNA]</scope>
    <source>
        <strain evidence="2">Teg-2019</strain>
        <tissue evidence="2">Adductor muscle</tissue>
    </source>
</reference>
<sequence length="263" mass="27933">MSCFPNLYRNGSLYWKCDIKGAPTGKLAGKTIALKDTICVAGVPMMNGSKIWEGYTPEFDATIVTRILDAGGNIKGKAVCEDMCFSGSSCTTSYGPLKNPYDETRTTGGSSCGSGLLVARGEVDMAIGGDQGGSIRIPAAWCGLVGLKPTWGLVPYTGAIPMETTLDHLGPITKTVKDCAILLEVLAGYDNGNDPRQIPNIQVPEYTKLIDSPITGKKIAVLKEGFNYCDPGVEECIRKALSVFSEIGATVEEVSIPLHQDGQ</sequence>
<dbReference type="SUPFAM" id="SSF75304">
    <property type="entry name" value="Amidase signature (AS) enzymes"/>
    <property type="match status" value="1"/>
</dbReference>
<dbReference type="InterPro" id="IPR023631">
    <property type="entry name" value="Amidase_dom"/>
</dbReference>
<keyword evidence="3" id="KW-1185">Reference proteome</keyword>
<dbReference type="InterPro" id="IPR000120">
    <property type="entry name" value="Amidase"/>
</dbReference>
<comment type="caution">
    <text evidence="2">The sequence shown here is derived from an EMBL/GenBank/DDBJ whole genome shotgun (WGS) entry which is preliminary data.</text>
</comment>
<dbReference type="Pfam" id="PF01425">
    <property type="entry name" value="Amidase"/>
    <property type="match status" value="1"/>
</dbReference>
<evidence type="ECO:0000313" key="2">
    <source>
        <dbReference type="EMBL" id="KAJ8301556.1"/>
    </source>
</evidence>
<name>A0ABQ9ECK8_TEGGR</name>
<protein>
    <recommendedName>
        <fullName evidence="1">Amidase domain-containing protein</fullName>
    </recommendedName>
</protein>
<dbReference type="Gene3D" id="3.90.1300.10">
    <property type="entry name" value="Amidase signature (AS) domain"/>
    <property type="match status" value="1"/>
</dbReference>
<accession>A0ABQ9ECK8</accession>
<dbReference type="EMBL" id="JARBDR010000918">
    <property type="protein sequence ID" value="KAJ8301556.1"/>
    <property type="molecule type" value="Genomic_DNA"/>
</dbReference>
<feature type="domain" description="Amidase" evidence="1">
    <location>
        <begin position="20"/>
        <end position="260"/>
    </location>
</feature>
<evidence type="ECO:0000259" key="1">
    <source>
        <dbReference type="Pfam" id="PF01425"/>
    </source>
</evidence>